<evidence type="ECO:0000313" key="1">
    <source>
        <dbReference type="EMBL" id="KAJ2802832.1"/>
    </source>
</evidence>
<evidence type="ECO:0000313" key="2">
    <source>
        <dbReference type="Proteomes" id="UP001140096"/>
    </source>
</evidence>
<comment type="caution">
    <text evidence="1">The sequence shown here is derived from an EMBL/GenBank/DDBJ whole genome shotgun (WGS) entry which is preliminary data.</text>
</comment>
<protein>
    <submittedName>
        <fullName evidence="1">Heat shock transcription factor</fullName>
    </submittedName>
</protein>
<gene>
    <name evidence="1" type="primary">CTA8</name>
    <name evidence="1" type="ORF">H4S07_004600</name>
</gene>
<dbReference type="EMBL" id="JANBUP010001913">
    <property type="protein sequence ID" value="KAJ2802832.1"/>
    <property type="molecule type" value="Genomic_DNA"/>
</dbReference>
<accession>A0ACC1L8W1</accession>
<sequence>MSGTIARRGNPLHRSITVTPFLNKLLRMVDDDSSDDLIRWSEDGSSFVVLRHEEFAKEVLPRFFKHCNFSSFVRQLNMYDFHKVPHLQQGGLIADGPEAESWEFSNPNFQRGQPDLLHFIRRKKGTRDTTPYDQDSNGVADEESLALDYDDDDEDGGDVSTRVVPNSREKEPNIRANSQRPAGSAQTTATKARASRTPPATLTQILKEIQVIRDHQMTISSDIKRLQEENQSLWIQASTADERHKQHQNTIDNILQFLATVFRNESRPSEIRPPLHRLITNSSSLLNEVEDGSDNDAHAYLGQSQQRQKQRQQKQQQRQSNLSSGSATPMVGANGLGSHTQEIFENMGFADMLDEAQQRQPQPPPGKRPRLSPERTSPERGSRIFEMSSSTSSPAEPANRGSPQKYTGNRSATQRIGGDGSPATLRRKVPSPQSTALTRNLYRPVITGTQQPPQIANAAMSNALVSVTGTPLSTIKTQSKTIEQLQQEIDSLGLSLDHLTQQLQSGANRDATPDPLLSAQLSSFGAAAATPTMSASVADMFLQSLPSSKADLNALLTPEALNSLAMSLAVPSTTLSTHGFDATMLNGFDKTSMFQGNPPTAAPVYGPSVSASATNGIYDNHSAPNGDGVFEPNWLIEMLRTCTPAQYESLQNYFKLISPSTGVGPAAPMHTATDNGVGSNSSPIVNADLTPFLDFVDPTAAGDVLAGFDTNGANFFAADDANISTEDGKVGHTAVGSVDDDYTKILLDALNSDPAIVSSAIDAFGHGSQDAESQFSPATPTSILANDLAPVSESAKSTARTKSK</sequence>
<keyword evidence="2" id="KW-1185">Reference proteome</keyword>
<keyword evidence="1" id="KW-0346">Stress response</keyword>
<name>A0ACC1L8W1_9FUNG</name>
<reference evidence="1" key="1">
    <citation type="submission" date="2022-07" db="EMBL/GenBank/DDBJ databases">
        <title>Phylogenomic reconstructions and comparative analyses of Kickxellomycotina fungi.</title>
        <authorList>
            <person name="Reynolds N.K."/>
            <person name="Stajich J.E."/>
            <person name="Barry K."/>
            <person name="Grigoriev I.V."/>
            <person name="Crous P."/>
            <person name="Smith M.E."/>
        </authorList>
    </citation>
    <scope>NUCLEOTIDE SEQUENCE</scope>
    <source>
        <strain evidence="1">CBS 102833</strain>
    </source>
</reference>
<dbReference type="Proteomes" id="UP001140096">
    <property type="component" value="Unassembled WGS sequence"/>
</dbReference>
<organism evidence="1 2">
    <name type="scientific">Coemansia furcata</name>
    <dbReference type="NCBI Taxonomy" id="417177"/>
    <lineage>
        <taxon>Eukaryota</taxon>
        <taxon>Fungi</taxon>
        <taxon>Fungi incertae sedis</taxon>
        <taxon>Zoopagomycota</taxon>
        <taxon>Kickxellomycotina</taxon>
        <taxon>Kickxellomycetes</taxon>
        <taxon>Kickxellales</taxon>
        <taxon>Kickxellaceae</taxon>
        <taxon>Coemansia</taxon>
    </lineage>
</organism>
<proteinExistence type="predicted"/>